<accession>A0A1W1X439</accession>
<proteinExistence type="predicted"/>
<sequence length="244" mass="25907">MSRALSFRVAAWSAWAPGLDTAAAWQAWRHEARQPEGDDVPPVAAMPAMLRRRAERLGRMALETLYADAITYRGQPIVYASRHGETGRIVPLLQQLAAEGSVSPQAFSMAVHNAIPGLFTIAQRSNAPVTAIAAGPETAFAGLTEALAQLQEGAPSVLLCLADHPLPAVYAAFADAAEAPVACVLELAPGNDFVLDNKGSDKRNARALDVLYFLLGPAPKLGLTVRGGWQCRRVTDTPPDSSDS</sequence>
<dbReference type="Pfam" id="PF13723">
    <property type="entry name" value="Ketoacyl-synt_2"/>
    <property type="match status" value="1"/>
</dbReference>
<evidence type="ECO:0000313" key="3">
    <source>
        <dbReference type="Proteomes" id="UP000192761"/>
    </source>
</evidence>
<feature type="domain" description="Beta-ketoacyl synthase-like N-terminal" evidence="1">
    <location>
        <begin position="25"/>
        <end position="200"/>
    </location>
</feature>
<gene>
    <name evidence="2" type="ORF">SAMN02745857_00601</name>
</gene>
<evidence type="ECO:0000259" key="1">
    <source>
        <dbReference type="Pfam" id="PF13723"/>
    </source>
</evidence>
<name>A0A1W1X439_9NEIS</name>
<dbReference type="EMBL" id="FWXD01000002">
    <property type="protein sequence ID" value="SMC18637.1"/>
    <property type="molecule type" value="Genomic_DNA"/>
</dbReference>
<dbReference type="RefSeq" id="WP_176216743.1">
    <property type="nucleotide sequence ID" value="NZ_FWXD01000002.1"/>
</dbReference>
<reference evidence="2 3" key="1">
    <citation type="submission" date="2017-04" db="EMBL/GenBank/DDBJ databases">
        <authorList>
            <person name="Afonso C.L."/>
            <person name="Miller P.J."/>
            <person name="Scott M.A."/>
            <person name="Spackman E."/>
            <person name="Goraichik I."/>
            <person name="Dimitrov K.M."/>
            <person name="Suarez D.L."/>
            <person name="Swayne D.E."/>
        </authorList>
    </citation>
    <scope>NUCLEOTIDE SEQUENCE [LARGE SCALE GENOMIC DNA]</scope>
    <source>
        <strain evidence="2 3">DSM 23236</strain>
    </source>
</reference>
<protein>
    <submittedName>
        <fullName evidence="2">Beta-ketoacyl synthase, N-terminal domain</fullName>
    </submittedName>
</protein>
<evidence type="ECO:0000313" key="2">
    <source>
        <dbReference type="EMBL" id="SMC18637.1"/>
    </source>
</evidence>
<dbReference type="STRING" id="1121001.SAMN02745857_00601"/>
<keyword evidence="3" id="KW-1185">Reference proteome</keyword>
<organism evidence="2 3">
    <name type="scientific">Andreprevotia lacus DSM 23236</name>
    <dbReference type="NCBI Taxonomy" id="1121001"/>
    <lineage>
        <taxon>Bacteria</taxon>
        <taxon>Pseudomonadati</taxon>
        <taxon>Pseudomonadota</taxon>
        <taxon>Betaproteobacteria</taxon>
        <taxon>Neisseriales</taxon>
        <taxon>Chitinibacteraceae</taxon>
        <taxon>Andreprevotia</taxon>
    </lineage>
</organism>
<dbReference type="InterPro" id="IPR014030">
    <property type="entry name" value="Ketoacyl_synth_N"/>
</dbReference>
<dbReference type="Proteomes" id="UP000192761">
    <property type="component" value="Unassembled WGS sequence"/>
</dbReference>
<dbReference type="AlphaFoldDB" id="A0A1W1X439"/>